<evidence type="ECO:0000259" key="2">
    <source>
        <dbReference type="PROSITE" id="PS50943"/>
    </source>
</evidence>
<dbReference type="SUPFAM" id="SSF47413">
    <property type="entry name" value="lambda repressor-like DNA-binding domains"/>
    <property type="match status" value="1"/>
</dbReference>
<feature type="region of interest" description="Disordered" evidence="1">
    <location>
        <begin position="1"/>
        <end position="26"/>
    </location>
</feature>
<reference evidence="3 4" key="1">
    <citation type="submission" date="2019-05" db="EMBL/GenBank/DDBJ databases">
        <title>Kocuria coralli sp. nov., a novel actinobacterium isolated from coral reef seawater.</title>
        <authorList>
            <person name="Li J."/>
        </authorList>
    </citation>
    <scope>NUCLEOTIDE SEQUENCE [LARGE SCALE GENOMIC DNA]</scope>
    <source>
        <strain evidence="3 4">SCSIO 13007</strain>
    </source>
</reference>
<dbReference type="OrthoDB" id="513181at2"/>
<sequence>MSNSPNENSVLDHDYQNGNHGAMRRHKQLTLNIRERLVRREMSQRDLALAIHLAPTALSARLRGDREFRFCELEAIAEALGCSLRDLMTFDGEGVKV</sequence>
<comment type="caution">
    <text evidence="3">The sequence shown here is derived from an EMBL/GenBank/DDBJ whole genome shotgun (WGS) entry which is preliminary data.</text>
</comment>
<gene>
    <name evidence="3" type="ORF">FCK90_08525</name>
</gene>
<dbReference type="PROSITE" id="PS50943">
    <property type="entry name" value="HTH_CROC1"/>
    <property type="match status" value="1"/>
</dbReference>
<dbReference type="Pfam" id="PF01381">
    <property type="entry name" value="HTH_3"/>
    <property type="match status" value="1"/>
</dbReference>
<dbReference type="AlphaFoldDB" id="A0A5J5KXC2"/>
<dbReference type="InterPro" id="IPR001387">
    <property type="entry name" value="Cro/C1-type_HTH"/>
</dbReference>
<accession>A0A5J5KXC2</accession>
<dbReference type="EMBL" id="SZWF01000009">
    <property type="protein sequence ID" value="KAA9394152.1"/>
    <property type="molecule type" value="Genomic_DNA"/>
</dbReference>
<proteinExistence type="predicted"/>
<name>A0A5J5KXC2_9MICC</name>
<evidence type="ECO:0000313" key="3">
    <source>
        <dbReference type="EMBL" id="KAA9394152.1"/>
    </source>
</evidence>
<dbReference type="CDD" id="cd00093">
    <property type="entry name" value="HTH_XRE"/>
    <property type="match status" value="1"/>
</dbReference>
<dbReference type="Gene3D" id="1.10.260.40">
    <property type="entry name" value="lambda repressor-like DNA-binding domains"/>
    <property type="match status" value="1"/>
</dbReference>
<dbReference type="GO" id="GO:0003677">
    <property type="term" value="F:DNA binding"/>
    <property type="evidence" value="ECO:0007669"/>
    <property type="project" value="InterPro"/>
</dbReference>
<organism evidence="3 4">
    <name type="scientific">Kocuria coralli</name>
    <dbReference type="NCBI Taxonomy" id="1461025"/>
    <lineage>
        <taxon>Bacteria</taxon>
        <taxon>Bacillati</taxon>
        <taxon>Actinomycetota</taxon>
        <taxon>Actinomycetes</taxon>
        <taxon>Micrococcales</taxon>
        <taxon>Micrococcaceae</taxon>
        <taxon>Kocuria</taxon>
    </lineage>
</organism>
<feature type="domain" description="HTH cro/C1-type" evidence="2">
    <location>
        <begin position="33"/>
        <end position="87"/>
    </location>
</feature>
<dbReference type="SMART" id="SM00530">
    <property type="entry name" value="HTH_XRE"/>
    <property type="match status" value="1"/>
</dbReference>
<protein>
    <submittedName>
        <fullName evidence="3">Helix-turn-helix transcriptional regulator</fullName>
    </submittedName>
</protein>
<dbReference type="Proteomes" id="UP000325957">
    <property type="component" value="Unassembled WGS sequence"/>
</dbReference>
<keyword evidence="4" id="KW-1185">Reference proteome</keyword>
<evidence type="ECO:0000313" key="4">
    <source>
        <dbReference type="Proteomes" id="UP000325957"/>
    </source>
</evidence>
<dbReference type="InterPro" id="IPR010982">
    <property type="entry name" value="Lambda_DNA-bd_dom_sf"/>
</dbReference>
<evidence type="ECO:0000256" key="1">
    <source>
        <dbReference type="SAM" id="MobiDB-lite"/>
    </source>
</evidence>